<evidence type="ECO:0008006" key="2">
    <source>
        <dbReference type="Google" id="ProtNLM"/>
    </source>
</evidence>
<dbReference type="EMBL" id="LAZR01036515">
    <property type="protein sequence ID" value="KKL24641.1"/>
    <property type="molecule type" value="Genomic_DNA"/>
</dbReference>
<dbReference type="InterPro" id="IPR029033">
    <property type="entry name" value="His_PPase_superfam"/>
</dbReference>
<dbReference type="PANTHER" id="PTHR48100">
    <property type="entry name" value="BROAD-SPECIFICITY PHOSPHATASE YOR283W-RELATED"/>
    <property type="match status" value="1"/>
</dbReference>
<dbReference type="GO" id="GO:0005737">
    <property type="term" value="C:cytoplasm"/>
    <property type="evidence" value="ECO:0007669"/>
    <property type="project" value="TreeGrafter"/>
</dbReference>
<reference evidence="1" key="1">
    <citation type="journal article" date="2015" name="Nature">
        <title>Complex archaea that bridge the gap between prokaryotes and eukaryotes.</title>
        <authorList>
            <person name="Spang A."/>
            <person name="Saw J.H."/>
            <person name="Jorgensen S.L."/>
            <person name="Zaremba-Niedzwiedzka K."/>
            <person name="Martijn J."/>
            <person name="Lind A.E."/>
            <person name="van Eijk R."/>
            <person name="Schleper C."/>
            <person name="Guy L."/>
            <person name="Ettema T.J."/>
        </authorList>
    </citation>
    <scope>NUCLEOTIDE SEQUENCE</scope>
</reference>
<dbReference type="InterPro" id="IPR013078">
    <property type="entry name" value="His_Pase_superF_clade-1"/>
</dbReference>
<dbReference type="GO" id="GO:0016791">
    <property type="term" value="F:phosphatase activity"/>
    <property type="evidence" value="ECO:0007669"/>
    <property type="project" value="TreeGrafter"/>
</dbReference>
<sequence>MKTNSTRISFVRHGEVDNPSLVNYGRLPDFFLSEEGCRQAQAAADVLEYKPIAAIFSSPMCRTVETAERIATRHDGLTVRAVELLNEVYTPFEGRLKSEMDEIGWDVYSGNESPFEKPGDILVRVHQFVSEMLHQYGGHHVVAVTHGDVIAFMVLWTKGMPVTPKARLLLYRGAYLAHASITTFVYQTASKEEVPTIEYMIPYKKA</sequence>
<accession>A0A0F9E400</accession>
<proteinExistence type="predicted"/>
<dbReference type="SMART" id="SM00855">
    <property type="entry name" value="PGAM"/>
    <property type="match status" value="1"/>
</dbReference>
<dbReference type="Pfam" id="PF00300">
    <property type="entry name" value="His_Phos_1"/>
    <property type="match status" value="1"/>
</dbReference>
<protein>
    <recommendedName>
        <fullName evidence="2">Phosphoglycerate mutase family protein</fullName>
    </recommendedName>
</protein>
<dbReference type="PANTHER" id="PTHR48100:SF51">
    <property type="entry name" value="PHOSPHOGLYCERATE MUTASE"/>
    <property type="match status" value="1"/>
</dbReference>
<dbReference type="Gene3D" id="3.40.50.1240">
    <property type="entry name" value="Phosphoglycerate mutase-like"/>
    <property type="match status" value="1"/>
</dbReference>
<evidence type="ECO:0000313" key="1">
    <source>
        <dbReference type="EMBL" id="KKL24641.1"/>
    </source>
</evidence>
<dbReference type="AlphaFoldDB" id="A0A0F9E400"/>
<dbReference type="CDD" id="cd07067">
    <property type="entry name" value="HP_PGM_like"/>
    <property type="match status" value="1"/>
</dbReference>
<comment type="caution">
    <text evidence="1">The sequence shown here is derived from an EMBL/GenBank/DDBJ whole genome shotgun (WGS) entry which is preliminary data.</text>
</comment>
<organism evidence="1">
    <name type="scientific">marine sediment metagenome</name>
    <dbReference type="NCBI Taxonomy" id="412755"/>
    <lineage>
        <taxon>unclassified sequences</taxon>
        <taxon>metagenomes</taxon>
        <taxon>ecological metagenomes</taxon>
    </lineage>
</organism>
<dbReference type="SUPFAM" id="SSF53254">
    <property type="entry name" value="Phosphoglycerate mutase-like"/>
    <property type="match status" value="1"/>
</dbReference>
<gene>
    <name evidence="1" type="ORF">LCGC14_2413280</name>
</gene>
<name>A0A0F9E400_9ZZZZ</name>
<dbReference type="InterPro" id="IPR050275">
    <property type="entry name" value="PGM_Phosphatase"/>
</dbReference>